<evidence type="ECO:0000256" key="2">
    <source>
        <dbReference type="ARBA" id="ARBA00022475"/>
    </source>
</evidence>
<dbReference type="PANTHER" id="PTHR30619:SF1">
    <property type="entry name" value="RECOMBINATION PROTEIN 2"/>
    <property type="match status" value="1"/>
</dbReference>
<keyword evidence="5 7" id="KW-0472">Membrane</keyword>
<dbReference type="EMBL" id="JADQDK010000001">
    <property type="protein sequence ID" value="MBW0135555.1"/>
    <property type="molecule type" value="Genomic_DNA"/>
</dbReference>
<feature type="region of interest" description="Disordered" evidence="6">
    <location>
        <begin position="772"/>
        <end position="811"/>
    </location>
</feature>
<feature type="transmembrane region" description="Helical" evidence="7">
    <location>
        <begin position="273"/>
        <end position="289"/>
    </location>
</feature>
<reference evidence="9 10" key="1">
    <citation type="submission" date="2020-11" db="EMBL/GenBank/DDBJ databases">
        <title>Pseudonocardia abyssalis sp. nov. and Pseudonocardia oceani sp. nov., description and phylogenomic analysis of two novel actinomycetes isolated from the deep Southern Ocean.</title>
        <authorList>
            <person name="Parra J."/>
        </authorList>
    </citation>
    <scope>NUCLEOTIDE SEQUENCE [LARGE SCALE GENOMIC DNA]</scope>
    <source>
        <strain evidence="9 10">KRD-168</strain>
    </source>
</reference>
<evidence type="ECO:0000256" key="5">
    <source>
        <dbReference type="ARBA" id="ARBA00023136"/>
    </source>
</evidence>
<evidence type="ECO:0000256" key="7">
    <source>
        <dbReference type="SAM" id="Phobius"/>
    </source>
</evidence>
<keyword evidence="4 7" id="KW-1133">Transmembrane helix</keyword>
<feature type="compositionally biased region" description="Basic residues" evidence="6">
    <location>
        <begin position="794"/>
        <end position="811"/>
    </location>
</feature>
<feature type="transmembrane region" description="Helical" evidence="7">
    <location>
        <begin position="374"/>
        <end position="393"/>
    </location>
</feature>
<evidence type="ECO:0000259" key="8">
    <source>
        <dbReference type="SMART" id="SM00849"/>
    </source>
</evidence>
<feature type="domain" description="Metallo-beta-lactamase" evidence="8">
    <location>
        <begin position="528"/>
        <end position="727"/>
    </location>
</feature>
<comment type="subcellular location">
    <subcellularLocation>
        <location evidence="1">Cell membrane</location>
        <topology evidence="1">Multi-pass membrane protein</topology>
    </subcellularLocation>
</comment>
<dbReference type="SMART" id="SM00849">
    <property type="entry name" value="Lactamase_B"/>
    <property type="match status" value="1"/>
</dbReference>
<evidence type="ECO:0000313" key="9">
    <source>
        <dbReference type="EMBL" id="MBW0135555.1"/>
    </source>
</evidence>
<evidence type="ECO:0000256" key="6">
    <source>
        <dbReference type="SAM" id="MobiDB-lite"/>
    </source>
</evidence>
<dbReference type="NCBIfam" id="TIGR00360">
    <property type="entry name" value="ComEC_N-term"/>
    <property type="match status" value="1"/>
</dbReference>
<evidence type="ECO:0000256" key="1">
    <source>
        <dbReference type="ARBA" id="ARBA00004651"/>
    </source>
</evidence>
<feature type="transmembrane region" description="Helical" evidence="7">
    <location>
        <begin position="430"/>
        <end position="447"/>
    </location>
</feature>
<name>A0ABS6UTL8_9PSEU</name>
<evidence type="ECO:0000256" key="3">
    <source>
        <dbReference type="ARBA" id="ARBA00022692"/>
    </source>
</evidence>
<dbReference type="Proteomes" id="UP000694287">
    <property type="component" value="Unassembled WGS sequence"/>
</dbReference>
<dbReference type="Pfam" id="PF00753">
    <property type="entry name" value="Lactamase_B"/>
    <property type="match status" value="1"/>
</dbReference>
<dbReference type="Pfam" id="PF03772">
    <property type="entry name" value="Competence"/>
    <property type="match status" value="1"/>
</dbReference>
<organism evidence="9 10">
    <name type="scientific">Pseudonocardia abyssalis</name>
    <dbReference type="NCBI Taxonomy" id="2792008"/>
    <lineage>
        <taxon>Bacteria</taxon>
        <taxon>Bacillati</taxon>
        <taxon>Actinomycetota</taxon>
        <taxon>Actinomycetes</taxon>
        <taxon>Pseudonocardiales</taxon>
        <taxon>Pseudonocardiaceae</taxon>
        <taxon>Pseudonocardia</taxon>
    </lineage>
</organism>
<feature type="transmembrane region" description="Helical" evidence="7">
    <location>
        <begin position="318"/>
        <end position="335"/>
    </location>
</feature>
<feature type="transmembrane region" description="Helical" evidence="7">
    <location>
        <begin position="491"/>
        <end position="510"/>
    </location>
</feature>
<keyword evidence="3 7" id="KW-0812">Transmembrane</keyword>
<accession>A0ABS6UTL8</accession>
<feature type="transmembrane region" description="Helical" evidence="7">
    <location>
        <begin position="58"/>
        <end position="79"/>
    </location>
</feature>
<dbReference type="PANTHER" id="PTHR30619">
    <property type="entry name" value="DNA INTERNALIZATION/COMPETENCE PROTEIN COMEC/REC2"/>
    <property type="match status" value="1"/>
</dbReference>
<dbReference type="RefSeq" id="WP_218616119.1">
    <property type="nucleotide sequence ID" value="NZ_JADQDK010000001.1"/>
</dbReference>
<comment type="caution">
    <text evidence="9">The sequence shown here is derived from an EMBL/GenBank/DDBJ whole genome shotgun (WGS) entry which is preliminary data.</text>
</comment>
<feature type="transmembrane region" description="Helical" evidence="7">
    <location>
        <begin position="295"/>
        <end position="311"/>
    </location>
</feature>
<evidence type="ECO:0000256" key="4">
    <source>
        <dbReference type="ARBA" id="ARBA00022989"/>
    </source>
</evidence>
<feature type="transmembrane region" description="Helical" evidence="7">
    <location>
        <begin position="399"/>
        <end position="423"/>
    </location>
</feature>
<gene>
    <name evidence="9" type="ORF">I4I81_14990</name>
</gene>
<keyword evidence="10" id="KW-1185">Reference proteome</keyword>
<feature type="transmembrane region" description="Helical" evidence="7">
    <location>
        <begin position="245"/>
        <end position="266"/>
    </location>
</feature>
<evidence type="ECO:0000313" key="10">
    <source>
        <dbReference type="Proteomes" id="UP000694287"/>
    </source>
</evidence>
<feature type="transmembrane region" description="Helical" evidence="7">
    <location>
        <begin position="467"/>
        <end position="484"/>
    </location>
</feature>
<dbReference type="InterPro" id="IPR052159">
    <property type="entry name" value="Competence_DNA_uptake"/>
</dbReference>
<dbReference type="InterPro" id="IPR035681">
    <property type="entry name" value="ComA-like_MBL"/>
</dbReference>
<feature type="transmembrane region" description="Helical" evidence="7">
    <location>
        <begin position="20"/>
        <end position="46"/>
    </location>
</feature>
<protein>
    <submittedName>
        <fullName evidence="9">ComEC/Rec2 family competence protein</fullName>
    </submittedName>
</protein>
<feature type="transmembrane region" description="Helical" evidence="7">
    <location>
        <begin position="341"/>
        <end position="362"/>
    </location>
</feature>
<keyword evidence="2" id="KW-1003">Cell membrane</keyword>
<sequence>MSTPDPARRPPDLRLVPAALAAWAVVLVGLGIGPVAATVVTVLAAVAVAVGLRRRSSVLLAAAACAAAAGLVVAAHGVLVAQHPLRAAAQAGAAATLRVVTTDDPSPIRAAVPGSAQVLVEAGLVHAEATGGSWDTGGRVLLVAPAEDWAGLLPGQAVTAQGLLAPAGRSDLTVAVLRVRGAPADVAAPPWWQTAAGALRAGLHDAAATLPDAPGGLLPGLAVGDTTRLLTEVEDDFRASGLTHLTAVSGANLAIVAGAVLAVARLFRTDPRWSAAAGGLAVLGFVVLARPSPSVVRAAAMGAVVLLALALGRGRSAVPALAVAVLVLLLVDPALAVDPGFALSVLATGALVLVAPGWAAALRRRRLPTWAAEALVVPAAAFLLTAPVVAGLSGQVAPVAVLANLLAVPAVAPATVLGVLAALVSPVSPAAAQVCAWLAWPFAGWLVQVADRAAAVPDAALAWPDGVLGGLLLTLVLSVLVLLWGAPRGRALLLAVLLGLALVLVPTRVVPPGWPPTGWALVACDVGQGDAIVLATGEPGRAVLVDAGPDTGPVDACLDRFGVRTLALVVLSHLHADHIGGLDGALRGRTAGGVAVGPVQAPRGGLAAVAESAAEYGVPVVALAAGQRLEWPGLAVDVLGPLHPDPWLDPDDGTAVNDGSLVLRATTPAGTVLLSGDVELAAQADLVSSGVDLRADVLKMPHHGSRYTSIEFLNAVSPRAVLVSVGLGNSYRHPDPGLVGGLERAGIVVARTDESGDVAVLGTDELVRRGDPLPARRRRISGGWRGPRAPPRSWRARWRSGRSGRPRRRGS</sequence>
<dbReference type="CDD" id="cd07731">
    <property type="entry name" value="ComA-like_MBL-fold"/>
    <property type="match status" value="1"/>
</dbReference>
<proteinExistence type="predicted"/>
<dbReference type="InterPro" id="IPR004477">
    <property type="entry name" value="ComEC_N"/>
</dbReference>
<dbReference type="InterPro" id="IPR001279">
    <property type="entry name" value="Metallo-B-lactamas"/>
</dbReference>